<dbReference type="AlphaFoldDB" id="A0A9W8UTD6"/>
<reference evidence="2" key="1">
    <citation type="submission" date="2022-09" db="EMBL/GenBank/DDBJ databases">
        <title>Fusarium specimens isolated from Avocado Roots.</title>
        <authorList>
            <person name="Stajich J."/>
            <person name="Roper C."/>
            <person name="Heimlech-Rivalta G."/>
        </authorList>
    </citation>
    <scope>NUCLEOTIDE SEQUENCE</scope>
    <source>
        <strain evidence="2">A02</strain>
    </source>
</reference>
<dbReference type="EMBL" id="JAOQAV010000121">
    <property type="protein sequence ID" value="KAJ4177189.1"/>
    <property type="molecule type" value="Genomic_DNA"/>
</dbReference>
<dbReference type="Pfam" id="PF06985">
    <property type="entry name" value="HET"/>
    <property type="match status" value="1"/>
</dbReference>
<dbReference type="InterPro" id="IPR010730">
    <property type="entry name" value="HET"/>
</dbReference>
<keyword evidence="3" id="KW-1185">Reference proteome</keyword>
<feature type="domain" description="Heterokaryon incompatibility" evidence="1">
    <location>
        <begin position="42"/>
        <end position="218"/>
    </location>
</feature>
<dbReference type="Proteomes" id="UP001152087">
    <property type="component" value="Unassembled WGS sequence"/>
</dbReference>
<evidence type="ECO:0000313" key="3">
    <source>
        <dbReference type="Proteomes" id="UP001152087"/>
    </source>
</evidence>
<dbReference type="InterPro" id="IPR052895">
    <property type="entry name" value="HetReg/Transcr_Mod"/>
</dbReference>
<dbReference type="PANTHER" id="PTHR24148">
    <property type="entry name" value="ANKYRIN REPEAT DOMAIN-CONTAINING PROTEIN 39 HOMOLOG-RELATED"/>
    <property type="match status" value="1"/>
</dbReference>
<dbReference type="Pfam" id="PF26639">
    <property type="entry name" value="Het-6_barrel"/>
    <property type="match status" value="1"/>
</dbReference>
<dbReference type="PANTHER" id="PTHR24148:SF64">
    <property type="entry name" value="HETEROKARYON INCOMPATIBILITY DOMAIN-CONTAINING PROTEIN"/>
    <property type="match status" value="1"/>
</dbReference>
<protein>
    <recommendedName>
        <fullName evidence="1">Heterokaryon incompatibility domain-containing protein</fullName>
    </recommendedName>
</protein>
<dbReference type="OrthoDB" id="2157530at2759"/>
<sequence>MSERYQYDYLAPGWIRVLHLVSVEPEVTFHLEKVSLDSNPTYNALSYTWGYPVFSRRLFIGDAFLDVTPSLHDCLQHLGGYVGTRIWIDALCINQVDNEEKSHQVQGMARVYRQAAQVLIWLGTSADGSDEAMRGISAYGKEASEAGILNFKPEHFAAWPDVGEEEELVRTRDKLLELMKQAADAEGGDSRVEDRLPRVAFAKLTHRSYFTRVWVRQEITLARNAAVICGKYMTTVEHCHALVLFYGLLIPWEVLEWQAGRMTRFPGPFSLEELMAAPSPRELQITAVASDAIGSALSGRRRYRSRGPEPLHRLLQQSYVGWSRDIPQCKDPRDKIWGLAGLVSDLDELGLEVNYRNSVEEVYEATARALLRQGRVDMLKWCRSEQLNSPSWVPDWARPIQSPWSDDAATTLFKATGEKSQPSSQDDMVPGSISLQGVLVDTISEVGSVWRADSDKDFDHGACETMMKELIPFLEKSRYPEDKKMDALWRIPIGDKELPESSPYWVRATERSEKQFLALVSSEASSESTYSYQTCMGYNPMARPVASEQGFVGLGTSDAQPGDVIVLLLGGSTPFILRPRTDVQEGYLLLGEAYIYGCMDGELVEKIDYISTFDLW</sequence>
<gene>
    <name evidence="2" type="ORF">NW755_013992</name>
</gene>
<comment type="caution">
    <text evidence="2">The sequence shown here is derived from an EMBL/GenBank/DDBJ whole genome shotgun (WGS) entry which is preliminary data.</text>
</comment>
<evidence type="ECO:0000259" key="1">
    <source>
        <dbReference type="Pfam" id="PF06985"/>
    </source>
</evidence>
<organism evidence="2 3">
    <name type="scientific">Fusarium falciforme</name>
    <dbReference type="NCBI Taxonomy" id="195108"/>
    <lineage>
        <taxon>Eukaryota</taxon>
        <taxon>Fungi</taxon>
        <taxon>Dikarya</taxon>
        <taxon>Ascomycota</taxon>
        <taxon>Pezizomycotina</taxon>
        <taxon>Sordariomycetes</taxon>
        <taxon>Hypocreomycetidae</taxon>
        <taxon>Hypocreales</taxon>
        <taxon>Nectriaceae</taxon>
        <taxon>Fusarium</taxon>
        <taxon>Fusarium solani species complex</taxon>
    </lineage>
</organism>
<accession>A0A9W8UTD6</accession>
<proteinExistence type="predicted"/>
<evidence type="ECO:0000313" key="2">
    <source>
        <dbReference type="EMBL" id="KAJ4177189.1"/>
    </source>
</evidence>
<name>A0A9W8UTD6_9HYPO</name>